<dbReference type="EMBL" id="JACHHU010000024">
    <property type="protein sequence ID" value="MBB6544151.1"/>
    <property type="molecule type" value="Genomic_DNA"/>
</dbReference>
<dbReference type="PANTHER" id="PTHR38686:SF1">
    <property type="entry name" value="APOLIPOPROTEIN N-ACYLTRANSFERASE"/>
    <property type="match status" value="1"/>
</dbReference>
<dbReference type="Proteomes" id="UP000537141">
    <property type="component" value="Unassembled WGS sequence"/>
</dbReference>
<organism evidence="11 12">
    <name type="scientific">Thalassotalea piscium</name>
    <dbReference type="NCBI Taxonomy" id="1230533"/>
    <lineage>
        <taxon>Bacteria</taxon>
        <taxon>Pseudomonadati</taxon>
        <taxon>Pseudomonadota</taxon>
        <taxon>Gammaproteobacteria</taxon>
        <taxon>Alteromonadales</taxon>
        <taxon>Colwelliaceae</taxon>
        <taxon>Thalassotalea</taxon>
    </lineage>
</organism>
<reference evidence="11 12" key="1">
    <citation type="submission" date="2020-08" db="EMBL/GenBank/DDBJ databases">
        <title>Genomic Encyclopedia of Type Strains, Phase IV (KMG-IV): sequencing the most valuable type-strain genomes for metagenomic binning, comparative biology and taxonomic classification.</title>
        <authorList>
            <person name="Goeker M."/>
        </authorList>
    </citation>
    <scope>NUCLEOTIDE SEQUENCE [LARGE SCALE GENOMIC DNA]</scope>
    <source>
        <strain evidence="11 12">DSM 26287</strain>
    </source>
</reference>
<evidence type="ECO:0000256" key="3">
    <source>
        <dbReference type="ARBA" id="ARBA00022475"/>
    </source>
</evidence>
<dbReference type="Pfam" id="PF20154">
    <property type="entry name" value="LNT_N"/>
    <property type="match status" value="1"/>
</dbReference>
<sequence length="517" mass="58394">MLSNVNLTTIKTYGQSFILGLCLLFAYAPFSQWWITLVIFPLWFYKLKSIAGKSAFNHGFYFGLGWFLAGLSWVYVCIDRFGGTPIVVSLLLMLMLAAYLALFPALACYLSVKFNTKQQLNLFLLPITWLLCEWLRANLLTGFPWLSIGYSQIDGPLAALAPIIGEIGITFVIVLLSILVVTLLQPLQRIKPAAGITLIFALVLWSNTQQWGILTGKSISTALVQGNVEQELKWEQDQQWPSMMKYLTLTKENYDADLIIWPESAITGIEPLVSTQEFLDIANRSATLNKSTIITGIINYNFESRESYNSLVVLGLKHKEDMEGSYYYNNSNRYYKNHLLPIGEFVPFGDLLRPLAPLFNLAQSSFSRGDYIQSNIVAQGLHLLPLICFEIAFPEQLAANFTNQTDMILTVSNDAWFGDSHGPHQHLEIARMRALEFARPVLRSTNNGVTAIIDHNGNIQQQLPQFQQLVLKGKVDLVRGSTPYQSIAPYITWLLIAAYLSVYIIFHLLIIKRQDNK</sequence>
<evidence type="ECO:0000256" key="1">
    <source>
        <dbReference type="ARBA" id="ARBA00004651"/>
    </source>
</evidence>
<dbReference type="InterPro" id="IPR045378">
    <property type="entry name" value="LNT_N"/>
</dbReference>
<dbReference type="InterPro" id="IPR003010">
    <property type="entry name" value="C-N_Hydrolase"/>
</dbReference>
<dbReference type="InterPro" id="IPR036526">
    <property type="entry name" value="C-N_Hydrolase_sf"/>
</dbReference>
<evidence type="ECO:0000256" key="2">
    <source>
        <dbReference type="ARBA" id="ARBA00010065"/>
    </source>
</evidence>
<accession>A0A7X0NIS1</accession>
<dbReference type="GO" id="GO:0042158">
    <property type="term" value="P:lipoprotein biosynthetic process"/>
    <property type="evidence" value="ECO:0007669"/>
    <property type="project" value="UniProtKB-UniRule"/>
</dbReference>
<comment type="pathway">
    <text evidence="9">Protein modification; lipoprotein biosynthesis (N-acyl transfer).</text>
</comment>
<dbReference type="PANTHER" id="PTHR38686">
    <property type="entry name" value="APOLIPOPROTEIN N-ACYLTRANSFERASE"/>
    <property type="match status" value="1"/>
</dbReference>
<dbReference type="GO" id="GO:0016410">
    <property type="term" value="F:N-acyltransferase activity"/>
    <property type="evidence" value="ECO:0007669"/>
    <property type="project" value="UniProtKB-UniRule"/>
</dbReference>
<evidence type="ECO:0000256" key="4">
    <source>
        <dbReference type="ARBA" id="ARBA00022679"/>
    </source>
</evidence>
<keyword evidence="5 9" id="KW-0812">Transmembrane</keyword>
<feature type="transmembrane region" description="Helical" evidence="9">
    <location>
        <begin position="193"/>
        <end position="213"/>
    </location>
</feature>
<dbReference type="Gene3D" id="3.60.110.10">
    <property type="entry name" value="Carbon-nitrogen hydrolase"/>
    <property type="match status" value="1"/>
</dbReference>
<dbReference type="GO" id="GO:0005886">
    <property type="term" value="C:plasma membrane"/>
    <property type="evidence" value="ECO:0007669"/>
    <property type="project" value="UniProtKB-SubCell"/>
</dbReference>
<keyword evidence="7 9" id="KW-0472">Membrane</keyword>
<feature type="domain" description="CN hydrolase" evidence="10">
    <location>
        <begin position="224"/>
        <end position="477"/>
    </location>
</feature>
<dbReference type="Pfam" id="PF00795">
    <property type="entry name" value="CN_hydrolase"/>
    <property type="match status" value="1"/>
</dbReference>
<comment type="subcellular location">
    <subcellularLocation>
        <location evidence="1 9">Cell membrane</location>
        <topology evidence="1 9">Multi-pass membrane protein</topology>
    </subcellularLocation>
</comment>
<feature type="transmembrane region" description="Helical" evidence="9">
    <location>
        <begin position="17"/>
        <end position="44"/>
    </location>
</feature>
<evidence type="ECO:0000313" key="12">
    <source>
        <dbReference type="Proteomes" id="UP000537141"/>
    </source>
</evidence>
<dbReference type="AlphaFoldDB" id="A0A7X0NIS1"/>
<proteinExistence type="inferred from homology"/>
<feature type="transmembrane region" description="Helical" evidence="9">
    <location>
        <begin position="157"/>
        <end position="181"/>
    </location>
</feature>
<dbReference type="EC" id="2.3.1.269" evidence="9"/>
<protein>
    <recommendedName>
        <fullName evidence="9">Apolipoprotein N-acyltransferase</fullName>
        <shortName evidence="9">ALP N-acyltransferase</shortName>
        <ecNumber evidence="9">2.3.1.269</ecNumber>
    </recommendedName>
</protein>
<dbReference type="NCBIfam" id="TIGR00546">
    <property type="entry name" value="lnt"/>
    <property type="match status" value="1"/>
</dbReference>
<feature type="transmembrane region" description="Helical" evidence="9">
    <location>
        <begin position="490"/>
        <end position="511"/>
    </location>
</feature>
<dbReference type="InterPro" id="IPR004563">
    <property type="entry name" value="Apolipo_AcylTrfase"/>
</dbReference>
<keyword evidence="3 9" id="KW-1003">Cell membrane</keyword>
<keyword evidence="4 9" id="KW-0808">Transferase</keyword>
<dbReference type="HAMAP" id="MF_01148">
    <property type="entry name" value="Lnt"/>
    <property type="match status" value="1"/>
</dbReference>
<evidence type="ECO:0000256" key="9">
    <source>
        <dbReference type="HAMAP-Rule" id="MF_01148"/>
    </source>
</evidence>
<evidence type="ECO:0000256" key="7">
    <source>
        <dbReference type="ARBA" id="ARBA00023136"/>
    </source>
</evidence>
<dbReference type="UniPathway" id="UPA00666"/>
<name>A0A7X0NIS1_9GAMM</name>
<gene>
    <name evidence="9" type="primary">lnt</name>
    <name evidence="11" type="ORF">HNQ55_002675</name>
</gene>
<feature type="transmembrane region" description="Helical" evidence="9">
    <location>
        <begin position="88"/>
        <end position="110"/>
    </location>
</feature>
<evidence type="ECO:0000256" key="5">
    <source>
        <dbReference type="ARBA" id="ARBA00022692"/>
    </source>
</evidence>
<feature type="transmembrane region" description="Helical" evidence="9">
    <location>
        <begin position="56"/>
        <end position="76"/>
    </location>
</feature>
<comment type="similarity">
    <text evidence="2 9">Belongs to the CN hydrolase family. Apolipoprotein N-acyltransferase subfamily.</text>
</comment>
<evidence type="ECO:0000256" key="8">
    <source>
        <dbReference type="ARBA" id="ARBA00023315"/>
    </source>
</evidence>
<comment type="catalytic activity">
    <reaction evidence="9">
        <text>N-terminal S-1,2-diacyl-sn-glyceryl-L-cysteinyl-[lipoprotein] + a glycerophospholipid = N-acyl-S-1,2-diacyl-sn-glyceryl-L-cysteinyl-[lipoprotein] + a 2-acyl-sn-glycero-3-phospholipid + H(+)</text>
        <dbReference type="Rhea" id="RHEA:48228"/>
        <dbReference type="Rhea" id="RHEA-COMP:14681"/>
        <dbReference type="Rhea" id="RHEA-COMP:14684"/>
        <dbReference type="ChEBI" id="CHEBI:15378"/>
        <dbReference type="ChEBI" id="CHEBI:136912"/>
        <dbReference type="ChEBI" id="CHEBI:140656"/>
        <dbReference type="ChEBI" id="CHEBI:140657"/>
        <dbReference type="ChEBI" id="CHEBI:140660"/>
        <dbReference type="EC" id="2.3.1.269"/>
    </reaction>
</comment>
<keyword evidence="11" id="KW-0449">Lipoprotein</keyword>
<comment type="caution">
    <text evidence="11">The sequence shown here is derived from an EMBL/GenBank/DDBJ whole genome shotgun (WGS) entry which is preliminary data.</text>
</comment>
<dbReference type="SUPFAM" id="SSF56317">
    <property type="entry name" value="Carbon-nitrogen hydrolase"/>
    <property type="match status" value="1"/>
</dbReference>
<dbReference type="CDD" id="cd07571">
    <property type="entry name" value="ALP_N-acyl_transferase"/>
    <property type="match status" value="1"/>
</dbReference>
<keyword evidence="6 9" id="KW-1133">Transmembrane helix</keyword>
<keyword evidence="12" id="KW-1185">Reference proteome</keyword>
<dbReference type="PROSITE" id="PS50263">
    <property type="entry name" value="CN_HYDROLASE"/>
    <property type="match status" value="1"/>
</dbReference>
<evidence type="ECO:0000313" key="11">
    <source>
        <dbReference type="EMBL" id="MBB6544151.1"/>
    </source>
</evidence>
<keyword evidence="8 9" id="KW-0012">Acyltransferase</keyword>
<evidence type="ECO:0000259" key="10">
    <source>
        <dbReference type="PROSITE" id="PS50263"/>
    </source>
</evidence>
<comment type="function">
    <text evidence="9">Catalyzes the phospholipid dependent N-acylation of the N-terminal cysteine of apolipoprotein, the last step in lipoprotein maturation.</text>
</comment>
<dbReference type="RefSeq" id="WP_184424998.1">
    <property type="nucleotide sequence ID" value="NZ_AP027362.1"/>
</dbReference>
<evidence type="ECO:0000256" key="6">
    <source>
        <dbReference type="ARBA" id="ARBA00022989"/>
    </source>
</evidence>